<dbReference type="EMBL" id="LR796815">
    <property type="protein sequence ID" value="CAB4168059.1"/>
    <property type="molecule type" value="Genomic_DNA"/>
</dbReference>
<dbReference type="Gene3D" id="3.90.1600.10">
    <property type="entry name" value="Palm domain of DNA polymerase"/>
    <property type="match status" value="1"/>
</dbReference>
<dbReference type="GO" id="GO:0003887">
    <property type="term" value="F:DNA-directed DNA polymerase activity"/>
    <property type="evidence" value="ECO:0007669"/>
    <property type="project" value="UniProtKB-KW"/>
</dbReference>
<proteinExistence type="inferred from homology"/>
<evidence type="ECO:0000256" key="11">
    <source>
        <dbReference type="ARBA" id="ARBA00049244"/>
    </source>
</evidence>
<dbReference type="InterPro" id="IPR006172">
    <property type="entry name" value="DNA-dir_DNA_pol_B"/>
</dbReference>
<keyword evidence="5" id="KW-0235">DNA replication</keyword>
<evidence type="ECO:0000313" key="14">
    <source>
        <dbReference type="EMBL" id="CAB4168059.1"/>
    </source>
</evidence>
<evidence type="ECO:0000256" key="8">
    <source>
        <dbReference type="ARBA" id="ARBA00022932"/>
    </source>
</evidence>
<keyword evidence="10" id="KW-0238">DNA-binding</keyword>
<comment type="similarity">
    <text evidence="1">Belongs to the DNA polymerase type-B family.</text>
</comment>
<name>A0A6J5T5Y6_9CAUD</name>
<reference evidence="17" key="1">
    <citation type="submission" date="2020-05" db="EMBL/GenBank/DDBJ databases">
        <authorList>
            <person name="Chiriac C."/>
            <person name="Salcher M."/>
            <person name="Ghai R."/>
            <person name="Kavagutti S V."/>
        </authorList>
    </citation>
    <scope>NUCLEOTIDE SEQUENCE</scope>
</reference>
<dbReference type="GO" id="GO:0000166">
    <property type="term" value="F:nucleotide binding"/>
    <property type="evidence" value="ECO:0007669"/>
    <property type="project" value="InterPro"/>
</dbReference>
<sequence length="828" mass="95871">MSKFYTSAYQYGTKLLVRGKENGKSFSRKIDFRPTLYVTSKNNAPTQFKTLDGAFVAPINPGTMRDCREFIDRYEDVEGFKVYGNTSYVAQFISEEYPKVIPWDMEQIKVFALDIETATENGFPNIELANEEILLITVQDHTTKEVVTFGSRIVINHPDTKYILCNNEAHLLKEFMIFWQQNTPDIVTGWNTDFFDIPYLIRRMNLVIGETLTNKLSPWGLVNERNVIVRGNKEITYDIAGVTSLDYLQLYQKYTYTKQESYRLDYIAEQELSENKLVNPEENFKDFYTKHWDTFVKYNINDVVLVDKLEDKMRLIELHLTLAYTAKINYSDAFSPVKLWDAIIYNHLKDKDVVIPQRGSSGKSEQFAGAYVKDPIVGMHKWVASLDLNSLYPHLIMQYNMSPETLTDTRLDVDVELLLSGEFKMPYYPKDLAVTANGWCYRKDVRGFLPILMEEMYINRSKYKKKMLKVQQEYEVTKDAHLLKEISRLTNLQMAMKIALNSAYGALGNSWFRYFDLRMAEGITTSGQLSIRWMANKLNGLMNKTMKSTNIDYVIAIDTDSIYLSLETLVESTCSDKDTPEKIKYMDRVCEKILQPFIDKGYSELATYMNAYEQKMQMKREVLADKGIWTAKKRYILNVHNSEGVQYAEPKIKVVGLEMVKSSTPSVVRNKLKESLSVILHEDEAALHKFVSTYRKKFMELPISEIAFPRAVNGVKQYAGSPIYMKGTPIAVRGALLHNHHVRRLGLQKKYQPIRDGDKIKFIYVRTPNPFQEDVISFSGELPKEFGLHAFIDYDKMFNKVFIDALQIVIEPIGWKTEEQTSLESFFG</sequence>
<feature type="domain" description="DNA-directed DNA polymerase family B multifunctional" evidence="12">
    <location>
        <begin position="346"/>
        <end position="568"/>
    </location>
</feature>
<dbReference type="Pfam" id="PF00136">
    <property type="entry name" value="DNA_pol_B"/>
    <property type="match status" value="1"/>
</dbReference>
<protein>
    <recommendedName>
        <fullName evidence="2">DNA-directed DNA polymerase</fullName>
        <ecNumber evidence="2">2.7.7.7</ecNumber>
    </recommendedName>
</protein>
<dbReference type="Gene3D" id="3.30.342.10">
    <property type="entry name" value="DNA Polymerase, chain B, domain 1"/>
    <property type="match status" value="1"/>
</dbReference>
<dbReference type="PANTHER" id="PTHR10322:SF23">
    <property type="entry name" value="DNA POLYMERASE DELTA CATALYTIC SUBUNIT"/>
    <property type="match status" value="1"/>
</dbReference>
<evidence type="ECO:0000256" key="4">
    <source>
        <dbReference type="ARBA" id="ARBA00022695"/>
    </source>
</evidence>
<evidence type="ECO:0000256" key="6">
    <source>
        <dbReference type="ARBA" id="ARBA00022722"/>
    </source>
</evidence>
<feature type="domain" description="DNA-directed DNA polymerase family B exonuclease" evidence="13">
    <location>
        <begin position="104"/>
        <end position="267"/>
    </location>
</feature>
<dbReference type="Pfam" id="PF03104">
    <property type="entry name" value="DNA_pol_B_exo1"/>
    <property type="match status" value="1"/>
</dbReference>
<keyword evidence="6" id="KW-0540">Nuclease</keyword>
<dbReference type="InterPro" id="IPR023211">
    <property type="entry name" value="DNA_pol_palm_dom_sf"/>
</dbReference>
<dbReference type="Gene3D" id="1.20.1280.300">
    <property type="match status" value="1"/>
</dbReference>
<dbReference type="InterPro" id="IPR012337">
    <property type="entry name" value="RNaseH-like_sf"/>
</dbReference>
<dbReference type="SUPFAM" id="SSF56672">
    <property type="entry name" value="DNA/RNA polymerases"/>
    <property type="match status" value="1"/>
</dbReference>
<evidence type="ECO:0000256" key="1">
    <source>
        <dbReference type="ARBA" id="ARBA00005755"/>
    </source>
</evidence>
<organism evidence="17">
    <name type="scientific">uncultured Caudovirales phage</name>
    <dbReference type="NCBI Taxonomy" id="2100421"/>
    <lineage>
        <taxon>Viruses</taxon>
        <taxon>Duplodnaviria</taxon>
        <taxon>Heunggongvirae</taxon>
        <taxon>Uroviricota</taxon>
        <taxon>Caudoviricetes</taxon>
        <taxon>Peduoviridae</taxon>
        <taxon>Maltschvirus</taxon>
        <taxon>Maltschvirus maltsch</taxon>
    </lineage>
</organism>
<evidence type="ECO:0000256" key="5">
    <source>
        <dbReference type="ARBA" id="ARBA00022705"/>
    </source>
</evidence>
<keyword evidence="7" id="KW-0378">Hydrolase</keyword>
<evidence type="ECO:0000313" key="16">
    <source>
        <dbReference type="EMBL" id="CAB4177068.1"/>
    </source>
</evidence>
<dbReference type="InterPro" id="IPR006133">
    <property type="entry name" value="DNA-dir_DNA_pol_B_exonuc"/>
</dbReference>
<dbReference type="GO" id="GO:0016787">
    <property type="term" value="F:hydrolase activity"/>
    <property type="evidence" value="ECO:0007669"/>
    <property type="project" value="UniProtKB-KW"/>
</dbReference>
<dbReference type="PANTHER" id="PTHR10322">
    <property type="entry name" value="DNA POLYMERASE CATALYTIC SUBUNIT"/>
    <property type="match status" value="1"/>
</dbReference>
<dbReference type="Gene3D" id="3.40.1820.10">
    <property type="entry name" value="DnaQ-like 3'-5' exonuclease"/>
    <property type="match status" value="1"/>
</dbReference>
<dbReference type="EMBL" id="LR796858">
    <property type="protein sequence ID" value="CAB4170757.1"/>
    <property type="molecule type" value="Genomic_DNA"/>
</dbReference>
<gene>
    <name evidence="17" type="ORF">UFOVP1666_141</name>
    <name evidence="14" type="ORF">UFOVP867_96</name>
    <name evidence="15" type="ORF">UFOVP913_102</name>
    <name evidence="16" type="ORF">UFOVP993_155</name>
</gene>
<comment type="catalytic activity">
    <reaction evidence="11">
        <text>DNA(n) + a 2'-deoxyribonucleoside 5'-triphosphate = DNA(n+1) + diphosphate</text>
        <dbReference type="Rhea" id="RHEA:22508"/>
        <dbReference type="Rhea" id="RHEA-COMP:17339"/>
        <dbReference type="Rhea" id="RHEA-COMP:17340"/>
        <dbReference type="ChEBI" id="CHEBI:33019"/>
        <dbReference type="ChEBI" id="CHEBI:61560"/>
        <dbReference type="ChEBI" id="CHEBI:173112"/>
        <dbReference type="EC" id="2.7.7.7"/>
    </reaction>
</comment>
<dbReference type="SUPFAM" id="SSF53098">
    <property type="entry name" value="Ribonuclease H-like"/>
    <property type="match status" value="1"/>
</dbReference>
<evidence type="ECO:0000256" key="10">
    <source>
        <dbReference type="ARBA" id="ARBA00023125"/>
    </source>
</evidence>
<keyword evidence="4" id="KW-0548">Nucleotidyltransferase</keyword>
<dbReference type="GO" id="GO:0004518">
    <property type="term" value="F:nuclease activity"/>
    <property type="evidence" value="ECO:0007669"/>
    <property type="project" value="UniProtKB-KW"/>
</dbReference>
<dbReference type="GO" id="GO:0039693">
    <property type="term" value="P:viral DNA genome replication"/>
    <property type="evidence" value="ECO:0007669"/>
    <property type="project" value="UniProtKB-KW"/>
</dbReference>
<dbReference type="PRINTS" id="PR00106">
    <property type="entry name" value="DNAPOLB"/>
</dbReference>
<evidence type="ECO:0000313" key="15">
    <source>
        <dbReference type="EMBL" id="CAB4170757.1"/>
    </source>
</evidence>
<dbReference type="GO" id="GO:0003677">
    <property type="term" value="F:DNA binding"/>
    <property type="evidence" value="ECO:0007669"/>
    <property type="project" value="UniProtKB-KW"/>
</dbReference>
<dbReference type="InterPro" id="IPR043502">
    <property type="entry name" value="DNA/RNA_pol_sf"/>
</dbReference>
<evidence type="ECO:0000259" key="12">
    <source>
        <dbReference type="Pfam" id="PF00136"/>
    </source>
</evidence>
<keyword evidence="9" id="KW-1194">Viral DNA replication</keyword>
<keyword evidence="3" id="KW-0808">Transferase</keyword>
<dbReference type="InterPro" id="IPR036397">
    <property type="entry name" value="RNaseH_sf"/>
</dbReference>
<evidence type="ECO:0000256" key="2">
    <source>
        <dbReference type="ARBA" id="ARBA00012417"/>
    </source>
</evidence>
<dbReference type="EMBL" id="LR796944">
    <property type="protein sequence ID" value="CAB4177068.1"/>
    <property type="molecule type" value="Genomic_DNA"/>
</dbReference>
<dbReference type="EMBL" id="LR797534">
    <property type="protein sequence ID" value="CAB4223133.1"/>
    <property type="molecule type" value="Genomic_DNA"/>
</dbReference>
<dbReference type="EC" id="2.7.7.7" evidence="2"/>
<evidence type="ECO:0000256" key="7">
    <source>
        <dbReference type="ARBA" id="ARBA00022801"/>
    </source>
</evidence>
<evidence type="ECO:0000259" key="13">
    <source>
        <dbReference type="Pfam" id="PF03104"/>
    </source>
</evidence>
<accession>A0A6J5T5Y6</accession>
<evidence type="ECO:0000256" key="9">
    <source>
        <dbReference type="ARBA" id="ARBA00023109"/>
    </source>
</evidence>
<dbReference type="Gene3D" id="3.30.420.10">
    <property type="entry name" value="Ribonuclease H-like superfamily/Ribonuclease H"/>
    <property type="match status" value="1"/>
</dbReference>
<evidence type="ECO:0000313" key="17">
    <source>
        <dbReference type="EMBL" id="CAB4223133.1"/>
    </source>
</evidence>
<dbReference type="SMART" id="SM00486">
    <property type="entry name" value="POLBc"/>
    <property type="match status" value="1"/>
</dbReference>
<evidence type="ECO:0000256" key="3">
    <source>
        <dbReference type="ARBA" id="ARBA00022679"/>
    </source>
</evidence>
<dbReference type="GO" id="GO:0006261">
    <property type="term" value="P:DNA-templated DNA replication"/>
    <property type="evidence" value="ECO:0007669"/>
    <property type="project" value="TreeGrafter"/>
</dbReference>
<keyword evidence="8" id="KW-0239">DNA-directed DNA polymerase</keyword>
<dbReference type="InterPro" id="IPR050240">
    <property type="entry name" value="DNA_pol_type-B"/>
</dbReference>
<dbReference type="InterPro" id="IPR006134">
    <property type="entry name" value="DNA-dir_DNA_pol_B_multi_dom"/>
</dbReference>